<proteinExistence type="predicted"/>
<dbReference type="SUPFAM" id="SSF52777">
    <property type="entry name" value="CoA-dependent acyltransferases"/>
    <property type="match status" value="4"/>
</dbReference>
<dbReference type="SUPFAM" id="SSF47336">
    <property type="entry name" value="ACP-like"/>
    <property type="match status" value="3"/>
</dbReference>
<dbReference type="Gene3D" id="3.40.50.720">
    <property type="entry name" value="NAD(P)-binding Rossmann-like Domain"/>
    <property type="match status" value="1"/>
</dbReference>
<evidence type="ECO:0000256" key="3">
    <source>
        <dbReference type="ARBA" id="ARBA00022450"/>
    </source>
</evidence>
<dbReference type="SMART" id="SM00827">
    <property type="entry name" value="PKS_AT"/>
    <property type="match status" value="1"/>
</dbReference>
<dbReference type="InterPro" id="IPR014030">
    <property type="entry name" value="Ketoacyl_synth_N"/>
</dbReference>
<keyword evidence="5" id="KW-0436">Ligase</keyword>
<dbReference type="InterPro" id="IPR023213">
    <property type="entry name" value="CAT-like_dom_sf"/>
</dbReference>
<dbReference type="InterPro" id="IPR020806">
    <property type="entry name" value="PKS_PP-bd"/>
</dbReference>
<dbReference type="SMART" id="SM00822">
    <property type="entry name" value="PKS_KR"/>
    <property type="match status" value="1"/>
</dbReference>
<dbReference type="SUPFAM" id="SSF53901">
    <property type="entry name" value="Thiolase-like"/>
    <property type="match status" value="1"/>
</dbReference>
<dbReference type="GO" id="GO:0031177">
    <property type="term" value="F:phosphopantetheine binding"/>
    <property type="evidence" value="ECO:0007669"/>
    <property type="project" value="InterPro"/>
</dbReference>
<keyword evidence="6 9" id="KW-0808">Transferase</keyword>
<dbReference type="SUPFAM" id="SSF55048">
    <property type="entry name" value="Probable ACP-binding domain of malonyl-CoA ACP transacylase"/>
    <property type="match status" value="1"/>
</dbReference>
<evidence type="ECO:0000256" key="2">
    <source>
        <dbReference type="ARBA" id="ARBA00004924"/>
    </source>
</evidence>
<dbReference type="GO" id="GO:0005737">
    <property type="term" value="C:cytoplasm"/>
    <property type="evidence" value="ECO:0007669"/>
    <property type="project" value="TreeGrafter"/>
</dbReference>
<dbReference type="GO" id="GO:0005886">
    <property type="term" value="C:plasma membrane"/>
    <property type="evidence" value="ECO:0007669"/>
    <property type="project" value="TreeGrafter"/>
</dbReference>
<comment type="pathway">
    <text evidence="2">Siderophore biosynthesis.</text>
</comment>
<dbReference type="PANTHER" id="PTHR43775">
    <property type="entry name" value="FATTY ACID SYNTHASE"/>
    <property type="match status" value="1"/>
</dbReference>
<dbReference type="Gene3D" id="3.40.47.10">
    <property type="match status" value="1"/>
</dbReference>
<dbReference type="Gene3D" id="3.30.559.30">
    <property type="entry name" value="Nonribosomal peptide synthetase, condensation domain"/>
    <property type="match status" value="2"/>
</dbReference>
<dbReference type="GO" id="GO:0004312">
    <property type="term" value="F:fatty acid synthase activity"/>
    <property type="evidence" value="ECO:0007669"/>
    <property type="project" value="TreeGrafter"/>
</dbReference>
<dbReference type="Pfam" id="PF00975">
    <property type="entry name" value="Thioesterase"/>
    <property type="match status" value="1"/>
</dbReference>
<dbReference type="InterPro" id="IPR013968">
    <property type="entry name" value="PKS_KR"/>
</dbReference>
<feature type="domain" description="Ketosynthase family 3 (KS3)" evidence="8">
    <location>
        <begin position="5"/>
        <end position="431"/>
    </location>
</feature>
<comment type="cofactor">
    <cofactor evidence="1">
        <name>pantetheine 4'-phosphate</name>
        <dbReference type="ChEBI" id="CHEBI:47942"/>
    </cofactor>
</comment>
<dbReference type="InterPro" id="IPR057326">
    <property type="entry name" value="KR_dom"/>
</dbReference>
<feature type="domain" description="Carrier" evidence="7">
    <location>
        <begin position="2466"/>
        <end position="2542"/>
    </location>
</feature>
<feature type="domain" description="Carrier" evidence="7">
    <location>
        <begin position="1893"/>
        <end position="1969"/>
    </location>
</feature>
<dbReference type="InterPro" id="IPR057737">
    <property type="entry name" value="Condensation_MtbB-like"/>
</dbReference>
<dbReference type="FunFam" id="3.30.559.10:FF:000023">
    <property type="entry name" value="Non-ribosomal peptide synthetase"/>
    <property type="match status" value="1"/>
</dbReference>
<dbReference type="SMART" id="SM00824">
    <property type="entry name" value="PKS_TE"/>
    <property type="match status" value="1"/>
</dbReference>
<dbReference type="SUPFAM" id="SSF52151">
    <property type="entry name" value="FabD/lysophospholipase-like"/>
    <property type="match status" value="1"/>
</dbReference>
<gene>
    <name evidence="9" type="ORF">QE405_002706</name>
</gene>
<dbReference type="InterPro" id="IPR001242">
    <property type="entry name" value="Condensation_dom"/>
</dbReference>
<organism evidence="9 10">
    <name type="scientific">Nocardioides zeae</name>
    <dbReference type="NCBI Taxonomy" id="1457234"/>
    <lineage>
        <taxon>Bacteria</taxon>
        <taxon>Bacillati</taxon>
        <taxon>Actinomycetota</taxon>
        <taxon>Actinomycetes</taxon>
        <taxon>Propionibacteriales</taxon>
        <taxon>Nocardioidaceae</taxon>
        <taxon>Nocardioides</taxon>
    </lineage>
</organism>
<dbReference type="CDD" id="cd19535">
    <property type="entry name" value="Cyc_NRPS"/>
    <property type="match status" value="1"/>
</dbReference>
<dbReference type="InterPro" id="IPR020802">
    <property type="entry name" value="TesA-like"/>
</dbReference>
<dbReference type="InterPro" id="IPR001227">
    <property type="entry name" value="Ac_transferase_dom_sf"/>
</dbReference>
<dbReference type="SMART" id="SM00825">
    <property type="entry name" value="PKS_KS"/>
    <property type="match status" value="1"/>
</dbReference>
<dbReference type="InterPro" id="IPR032821">
    <property type="entry name" value="PKS_assoc"/>
</dbReference>
<dbReference type="Gene3D" id="3.40.50.1820">
    <property type="entry name" value="alpha/beta hydrolase"/>
    <property type="match status" value="2"/>
</dbReference>
<dbReference type="SUPFAM" id="SSF53474">
    <property type="entry name" value="alpha/beta-Hydrolases"/>
    <property type="match status" value="1"/>
</dbReference>
<keyword evidence="4" id="KW-0597">Phosphoprotein</keyword>
<dbReference type="Pfam" id="PF00698">
    <property type="entry name" value="Acyl_transf_1"/>
    <property type="match status" value="1"/>
</dbReference>
<dbReference type="InterPro" id="IPR001031">
    <property type="entry name" value="Thioesterase"/>
</dbReference>
<dbReference type="EMBL" id="JAUTAN010000001">
    <property type="protein sequence ID" value="MDQ1105422.1"/>
    <property type="molecule type" value="Genomic_DNA"/>
</dbReference>
<evidence type="ECO:0000256" key="6">
    <source>
        <dbReference type="ARBA" id="ARBA00022679"/>
    </source>
</evidence>
<dbReference type="InterPro" id="IPR050091">
    <property type="entry name" value="PKS_NRPS_Biosynth_Enz"/>
</dbReference>
<accession>A0AAJ1U777</accession>
<comment type="caution">
    <text evidence="9">The sequence shown here is derived from an EMBL/GenBank/DDBJ whole genome shotgun (WGS) entry which is preliminary data.</text>
</comment>
<dbReference type="InterPro" id="IPR036291">
    <property type="entry name" value="NAD(P)-bd_dom_sf"/>
</dbReference>
<dbReference type="Gene3D" id="1.10.1200.10">
    <property type="entry name" value="ACP-like"/>
    <property type="match status" value="2"/>
</dbReference>
<evidence type="ECO:0000259" key="8">
    <source>
        <dbReference type="PROSITE" id="PS52004"/>
    </source>
</evidence>
<dbReference type="InterPro" id="IPR016039">
    <property type="entry name" value="Thiolase-like"/>
</dbReference>
<dbReference type="Gene3D" id="3.30.70.3290">
    <property type="match status" value="1"/>
</dbReference>
<evidence type="ECO:0000256" key="1">
    <source>
        <dbReference type="ARBA" id="ARBA00001957"/>
    </source>
</evidence>
<dbReference type="InterPro" id="IPR014043">
    <property type="entry name" value="Acyl_transferase_dom"/>
</dbReference>
<dbReference type="PROSITE" id="PS50075">
    <property type="entry name" value="CARRIER"/>
    <property type="match status" value="3"/>
</dbReference>
<dbReference type="Proteomes" id="UP001239215">
    <property type="component" value="Unassembled WGS sequence"/>
</dbReference>
<dbReference type="SUPFAM" id="SSF51735">
    <property type="entry name" value="NAD(P)-binding Rossmann-fold domains"/>
    <property type="match status" value="1"/>
</dbReference>
<dbReference type="Pfam" id="PF02801">
    <property type="entry name" value="Ketoacyl-synt_C"/>
    <property type="match status" value="1"/>
</dbReference>
<dbReference type="Gene3D" id="3.40.366.10">
    <property type="entry name" value="Malonyl-Coenzyme A Acyl Carrier Protein, domain 2"/>
    <property type="match status" value="1"/>
</dbReference>
<evidence type="ECO:0000256" key="5">
    <source>
        <dbReference type="ARBA" id="ARBA00022598"/>
    </source>
</evidence>
<dbReference type="InterPro" id="IPR020841">
    <property type="entry name" value="PKS_Beta-ketoAc_synthase_dom"/>
</dbReference>
<dbReference type="Pfam" id="PF16197">
    <property type="entry name" value="KAsynt_C_assoc"/>
    <property type="match status" value="1"/>
</dbReference>
<dbReference type="Gene3D" id="3.30.559.10">
    <property type="entry name" value="Chloramphenicol acetyltransferase-like domain"/>
    <property type="match status" value="2"/>
</dbReference>
<protein>
    <submittedName>
        <fullName evidence="9">Acyl transferase domain-containing protein/thioesterase domain-containing protein/non-ribosomal peptide synthetase component F</fullName>
    </submittedName>
</protein>
<dbReference type="PROSITE" id="PS52004">
    <property type="entry name" value="KS3_2"/>
    <property type="match status" value="1"/>
</dbReference>
<dbReference type="InterPro" id="IPR009081">
    <property type="entry name" value="PP-bd_ACP"/>
</dbReference>
<dbReference type="PANTHER" id="PTHR43775:SF37">
    <property type="entry name" value="SI:DKEY-61P9.11"/>
    <property type="match status" value="1"/>
</dbReference>
<dbReference type="InterPro" id="IPR029058">
    <property type="entry name" value="AB_hydrolase_fold"/>
</dbReference>
<evidence type="ECO:0000256" key="4">
    <source>
        <dbReference type="ARBA" id="ARBA00022553"/>
    </source>
</evidence>
<dbReference type="CDD" id="cd00833">
    <property type="entry name" value="PKS"/>
    <property type="match status" value="1"/>
</dbReference>
<dbReference type="GO" id="GO:0006633">
    <property type="term" value="P:fatty acid biosynthetic process"/>
    <property type="evidence" value="ECO:0007669"/>
    <property type="project" value="TreeGrafter"/>
</dbReference>
<dbReference type="InterPro" id="IPR016035">
    <property type="entry name" value="Acyl_Trfase/lysoPLipase"/>
</dbReference>
<evidence type="ECO:0000259" key="7">
    <source>
        <dbReference type="PROSITE" id="PS50075"/>
    </source>
</evidence>
<dbReference type="PROSITE" id="PS00012">
    <property type="entry name" value="PHOSPHOPANTETHEINE"/>
    <property type="match status" value="2"/>
</dbReference>
<dbReference type="Pfam" id="PF00109">
    <property type="entry name" value="ketoacyl-synt"/>
    <property type="match status" value="1"/>
</dbReference>
<feature type="domain" description="Carrier" evidence="7">
    <location>
        <begin position="1363"/>
        <end position="1438"/>
    </location>
</feature>
<dbReference type="RefSeq" id="WP_307201604.1">
    <property type="nucleotide sequence ID" value="NZ_JAUTAN010000001.1"/>
</dbReference>
<dbReference type="Pfam" id="PF00550">
    <property type="entry name" value="PP-binding"/>
    <property type="match status" value="3"/>
</dbReference>
<evidence type="ECO:0000313" key="9">
    <source>
        <dbReference type="EMBL" id="MDQ1105422.1"/>
    </source>
</evidence>
<evidence type="ECO:0000313" key="10">
    <source>
        <dbReference type="Proteomes" id="UP001239215"/>
    </source>
</evidence>
<dbReference type="InterPro" id="IPR036736">
    <property type="entry name" value="ACP-like_sf"/>
</dbReference>
<dbReference type="Pfam" id="PF08659">
    <property type="entry name" value="KR"/>
    <property type="match status" value="1"/>
</dbReference>
<name>A0AAJ1U777_9ACTN</name>
<dbReference type="Pfam" id="PF00668">
    <property type="entry name" value="Condensation"/>
    <property type="match status" value="2"/>
</dbReference>
<reference evidence="9" key="1">
    <citation type="submission" date="2023-07" db="EMBL/GenBank/DDBJ databases">
        <title>Functional and genomic diversity of the sorghum phyllosphere microbiome.</title>
        <authorList>
            <person name="Shade A."/>
        </authorList>
    </citation>
    <scope>NUCLEOTIDE SEQUENCE</scope>
    <source>
        <strain evidence="9">SORGH_AS_1067</strain>
    </source>
</reference>
<dbReference type="SMART" id="SM00823">
    <property type="entry name" value="PKS_PP"/>
    <property type="match status" value="3"/>
</dbReference>
<sequence>MIGPEQQVAVVAMSCRYPGAPDPEGFWRLLRAGRDGLTHLDDDRLAAAGVPLAERRRSGYVPVAGLLDDPTGVDARALGLSESEAELMDPQQRLFLECAVEALEECGHAGGSRRGTVGVFAGQSFPAYLVDNLGDRFHPRGGADPVRSLHLHGLNVADYLPQRVAWLLGLTGPTLAVGATCATSLVAVHHAVASLLAQECDTALAGGVTLRLPQEQGYVAVPDGPFSPHGQTRAYAAGAAGTVFTQGAGVVVLRRLEDALADGDRVLAVVLGSATGNDGHDRVGFTAPSVAGQVRVLREALAVADVDPGQVGLLEGHGTGTALGDPIEVAALREVFGDADGPWCALRSVKASIGHTDAAAGVAGFIAAVLALVHDEIPPARYADEPAPAVGLDGSAFHLPAQVQPWPEGRRVAGVSAFGVGGVNAHVVLARAPQPPATAHAETGPRGEPVLLVQAADPVALDLRVAQVRDRAAAADLAGRRDLAGTLAHGVRPHPFRAALVGERLVAPPVAAAVTAGAPRLVVGFPGGGAQFAGMASGLHAEHPVFAEALDRVSDRLRGLTGDDPRAIALDASATADRPGTGLPALFAVEIALARALHWHGVRADVVLGHSVGEYAAAVVAGLLDEAEACALVAERSRLMASLPPGGMVSVACAPRDLDAVLRTHPDVDVAAVNGPRLCVLAGARRAVDEIADTLRTAGLDVRRVGVEVAAHSRQVEPVVEDLARAVRGFPARTPTVPFVTTTTARRVEGPLEPEHWPRHLRASVRFADALVEASSPGARDCVLLQLGPGGSVLAAGAALPFRDRIGLVAGADELGVASAGGEAWRAGLARLWARGVSLDLDRLAPRRRAHPVPAYPWQRRPLAAPHRLAADGVVGTGTPPTGEVPSAERPLQRPAWTTHPPLAPVAAPQSGTTAQVLVLGDPRRAARILEVLQHAGLPAYGGGPEPNGHRAHLVVVVQGGTVTEELGRWQGLAAGLRGTEGDAPLVLQVTRGAEPVLGHEVVDPSATAATGLPRVLAQEVEGLRWRTLDLAPGGEDRAPGADPHEDSAVAAEVRALLGPVSQQPPLARHVALRGRRRWLRSWVAWSPPSGTRGPVGDEQTADGSRRWLVTGGFGSLGLALAERLVSEGTPGCRIALLGRSLPAGTGPRAARWRRLVATGVRGYAVDVADAEALARVVRDETARSAPDVVVHAPVVVDLAPLADLDGTAVSAALDPKVRGAENLRVALAQAADARPADRPAPTVLLMSSAAGTVGGFGLGAYVAAGRYLDGLAAREGWLAVDWDRLRLGTEAEAGSASEISMRNALDLDDAVSQLLLLAGARSHGLEGYLAASPSELDSRSRHLARRTARHLATAGTPAAGPDVLGADEHVVAQVWSSVLGRPVEHPDDDFFALGGHSLLATRVLAVLRDEHGVELRLRDLLTSPTVRRCAELLAAARSTSAGPAAPSGPRATEHVLTGFGLTRVQHAYWLGRHQGVDPSAHAPGSKGVGCHFFLEYDAPDLDVERYARAWRHVVARHPMLRTVVDRDGTHRLLDPEPTHVLPVRDLRQWTALEAERELAELRERLSTRVADPARWPLVHPEVVLLPGGGARVLLSVDVLVCDSASWMIVDREVRRLYEEPDAVLPELEVTFGDCVLALEERAGSDEHRRAAAWWRERVPALPPAPDVRAVDAPAAAEPRFERLSARVAAGRWAALVAEATRRRLTPTALVLTTYVDTLRRWSGQDACSVTLTVFDRPDLPGVDAVVGEFSSLLVHEAPVVVGPDTDRWARVAAAQERIAEDLDHRAYGGLEVLAAWSRHRGRPVNVPVVLTSMLGLDRWSGQHEHRHDWLGTYVGGVSQTPQVWLDHQAFEDGGDLVLQWDVCTPVVHLDEARTWFAAYVASYDVAEPSAEPAAAEIETQVVGVWAELLGVAAADVGDSTFLALGGDSLLAVRMAAQVRRLTGVALPLHEVRADVTVADVVGLVAAGRESGQETVLVRRPDASAPFDLLPLQQAYFVGQSGGWDISYATAHVSTDVALTGVRADGLAPALRRAVDAVTARHPMLRARVLDDGTQQLRAPDDPRGEVPVVLHDLREDPDPGAALRHLREGWATAGPDPRTGSGMRVAVVLLPHGRGRLHLASSLLVVDGWSSSIVHRDLMAHLADPNAVLPPLGLDFGDYVATMTAPEARRQAAADLAWWQERLPQLPPAPRLPRRTDVDTAAAAPTMTMREARVDAQRWERFRSACARHGLTPATVLLACYGIALREVTAQPELLLATLQHNRVAVHEDVEAVVGAFSRTALVPLSVDGSSLLEVARAAEESSRVHAEHHRVSAVEVGRMATRGRGVTGSLAPVVFQSTLGMDAALGGDLPTDGGPLGRLEPSDYHQDLRTPQVQMELRVFELAGSLVLSAASVDALFADGLAAHLLESVHRRVLALADDPSVVGAQLEVPDPQRWVGDDVVLGEPDPGVSADAGDGPVSPGEAVAPADLVARIASAWQDVLELPELPAPEDDFFAAGGDSLLAVRLLARLRRDVGVVVEPRAFLHSSTLDALVSLAATATSAAEPALGALGGPGRDPRAGGLVALERLRPSLVELRAGTGRPVFLLHPSGGDVLCYVDLARRLETARPVLALSDPALDGAEPFGSIAEMAETYRLLLRDHQPRGPWTLGGWSMGGTVAHEVARRMQVAGEDVDLLLMIDSNSPERIVARAGLDRAATHELQLLRQVRSAEAFLGLDLGSHADGRALAEALVEAGGAPTVQSLLDRTHVFAAHLDALSGHVAGTLPAAVRTVLVRATQPSPRNSGEGMGVDDAPEHDLGWTPWVPGGLEVVDVEAHHYSIVRGPAVVEVARALSQALAGWSV</sequence>
<dbReference type="InterPro" id="IPR006162">
    <property type="entry name" value="Ppantetheine_attach_site"/>
</dbReference>
<dbReference type="InterPro" id="IPR016036">
    <property type="entry name" value="Malonyl_transacylase_ACP-bd"/>
</dbReference>
<dbReference type="InterPro" id="IPR014031">
    <property type="entry name" value="Ketoacyl_synth_C"/>
</dbReference>
<dbReference type="GO" id="GO:0071770">
    <property type="term" value="P:DIM/DIP cell wall layer assembly"/>
    <property type="evidence" value="ECO:0007669"/>
    <property type="project" value="TreeGrafter"/>
</dbReference>
<keyword evidence="3" id="KW-0596">Phosphopantetheine</keyword>